<dbReference type="Pfam" id="PF09751">
    <property type="entry name" value="Es2"/>
    <property type="match status" value="1"/>
</dbReference>
<evidence type="ECO:0000256" key="2">
    <source>
        <dbReference type="ARBA" id="ARBA00009072"/>
    </source>
</evidence>
<keyword evidence="6" id="KW-1185">Reference proteome</keyword>
<gene>
    <name evidence="5" type="ORF">ILUMI_07099</name>
</gene>
<dbReference type="PANTHER" id="PTHR12940:SF0">
    <property type="entry name" value="SPLICING FACTOR ESS-2 HOMOLOG"/>
    <property type="match status" value="1"/>
</dbReference>
<feature type="region of interest" description="Disordered" evidence="4">
    <location>
        <begin position="357"/>
        <end position="388"/>
    </location>
</feature>
<dbReference type="InterPro" id="IPR019148">
    <property type="entry name" value="Nuclear_protein_DGCR14_ESS-2"/>
</dbReference>
<evidence type="ECO:0000313" key="5">
    <source>
        <dbReference type="EMBL" id="KAF2899071.1"/>
    </source>
</evidence>
<protein>
    <submittedName>
        <fullName evidence="5">Uncharacterized protein</fullName>
    </submittedName>
</protein>
<evidence type="ECO:0000256" key="1">
    <source>
        <dbReference type="ARBA" id="ARBA00004123"/>
    </source>
</evidence>
<dbReference type="OrthoDB" id="19679at2759"/>
<comment type="subcellular location">
    <subcellularLocation>
        <location evidence="1">Nucleus</location>
    </subcellularLocation>
</comment>
<name>A0A8K0GH58_IGNLU</name>
<proteinExistence type="inferred from homology"/>
<keyword evidence="3" id="KW-0539">Nucleus</keyword>
<sequence>MDENSNTPGSKALVVMKEINKEIEFKKPTGIPKRRSRQKILDEETYIEEMGKIVQRDFFPDLEKLKAQHDYLEAVERNDVAKLRELYTKYSGHRPPPQRIPSPATFETPANIHNSQIQQSPTHTIKSDASKPELRISLDQFLSAHTSQDNESFEEIMIESEKKHREKYSYLYNEEDKSEDDQKKMLALPSVMEQCALPEKKLNLDTWGYKNKNYIMYIPEGVNMTPEEQIEMSKKRQEVVHSNTRLRENPFNEAQSKETINELAKSQAKILDGKIGVDGKELIPPDVPNVNGFSFVRTPSPRPGITDTPLMTWGEIEGTPFRLDGSDTPLPRTPGPSFKMAEPPRREQIALALAEKVGEKHRDQKKKAIDAARRQFASPSPRPNTSTIDRLATMSPAARRLATSRLKLHNSDLRAAYSPSPVQRAKTPSTPRRVVTPKLNLGIKRVINDNLTDDLLKINVPRRQRASDFF</sequence>
<reference evidence="5" key="1">
    <citation type="submission" date="2019-08" db="EMBL/GenBank/DDBJ databases">
        <title>The genome of the North American firefly Photinus pyralis.</title>
        <authorList>
            <consortium name="Photinus pyralis genome working group"/>
            <person name="Fallon T.R."/>
            <person name="Sander Lower S.E."/>
            <person name="Weng J.-K."/>
        </authorList>
    </citation>
    <scope>NUCLEOTIDE SEQUENCE</scope>
    <source>
        <strain evidence="5">TRF0915ILg1</strain>
        <tissue evidence="5">Whole body</tissue>
    </source>
</reference>
<evidence type="ECO:0000256" key="3">
    <source>
        <dbReference type="ARBA" id="ARBA00023242"/>
    </source>
</evidence>
<feature type="compositionally biased region" description="Basic and acidic residues" evidence="4">
    <location>
        <begin position="357"/>
        <end position="373"/>
    </location>
</feature>
<dbReference type="AlphaFoldDB" id="A0A8K0GH58"/>
<dbReference type="GO" id="GO:0071013">
    <property type="term" value="C:catalytic step 2 spliceosome"/>
    <property type="evidence" value="ECO:0007669"/>
    <property type="project" value="TreeGrafter"/>
</dbReference>
<comment type="similarity">
    <text evidence="2">Belongs to the ESS2 family.</text>
</comment>
<dbReference type="Proteomes" id="UP000801492">
    <property type="component" value="Unassembled WGS sequence"/>
</dbReference>
<comment type="caution">
    <text evidence="5">The sequence shown here is derived from an EMBL/GenBank/DDBJ whole genome shotgun (WGS) entry which is preliminary data.</text>
</comment>
<dbReference type="PANTHER" id="PTHR12940">
    <property type="entry name" value="ES-2 PROTEIN - RELATED"/>
    <property type="match status" value="1"/>
</dbReference>
<accession>A0A8K0GH58</accession>
<feature type="region of interest" description="Disordered" evidence="4">
    <location>
        <begin position="319"/>
        <end position="343"/>
    </location>
</feature>
<dbReference type="EMBL" id="VTPC01003059">
    <property type="protein sequence ID" value="KAF2899071.1"/>
    <property type="molecule type" value="Genomic_DNA"/>
</dbReference>
<evidence type="ECO:0000256" key="4">
    <source>
        <dbReference type="SAM" id="MobiDB-lite"/>
    </source>
</evidence>
<organism evidence="5 6">
    <name type="scientific">Ignelater luminosus</name>
    <name type="common">Cucubano</name>
    <name type="synonym">Pyrophorus luminosus</name>
    <dbReference type="NCBI Taxonomy" id="2038154"/>
    <lineage>
        <taxon>Eukaryota</taxon>
        <taxon>Metazoa</taxon>
        <taxon>Ecdysozoa</taxon>
        <taxon>Arthropoda</taxon>
        <taxon>Hexapoda</taxon>
        <taxon>Insecta</taxon>
        <taxon>Pterygota</taxon>
        <taxon>Neoptera</taxon>
        <taxon>Endopterygota</taxon>
        <taxon>Coleoptera</taxon>
        <taxon>Polyphaga</taxon>
        <taxon>Elateriformia</taxon>
        <taxon>Elateroidea</taxon>
        <taxon>Elateridae</taxon>
        <taxon>Agrypninae</taxon>
        <taxon>Pyrophorini</taxon>
        <taxon>Ignelater</taxon>
    </lineage>
</organism>
<evidence type="ECO:0000313" key="6">
    <source>
        <dbReference type="Proteomes" id="UP000801492"/>
    </source>
</evidence>